<evidence type="ECO:0008006" key="4">
    <source>
        <dbReference type="Google" id="ProtNLM"/>
    </source>
</evidence>
<protein>
    <recommendedName>
        <fullName evidence="4">ParB/Sulfiredoxin domain-containing protein</fullName>
    </recommendedName>
</protein>
<keyword evidence="3" id="KW-1185">Reference proteome</keyword>
<name>A0ABU0C9J4_9BRAD</name>
<organism evidence="2 3">
    <name type="scientific">Rhodopseudomonas julia</name>
    <dbReference type="NCBI Taxonomy" id="200617"/>
    <lineage>
        <taxon>Bacteria</taxon>
        <taxon>Pseudomonadati</taxon>
        <taxon>Pseudomonadota</taxon>
        <taxon>Alphaproteobacteria</taxon>
        <taxon>Hyphomicrobiales</taxon>
        <taxon>Nitrobacteraceae</taxon>
        <taxon>Rhodopseudomonas</taxon>
    </lineage>
</organism>
<dbReference type="EMBL" id="JAUSUK010000002">
    <property type="protein sequence ID" value="MDQ0326315.1"/>
    <property type="molecule type" value="Genomic_DNA"/>
</dbReference>
<proteinExistence type="predicted"/>
<reference evidence="2 3" key="1">
    <citation type="submission" date="2023-07" db="EMBL/GenBank/DDBJ databases">
        <title>Genomic Encyclopedia of Type Strains, Phase IV (KMG-IV): sequencing the most valuable type-strain genomes for metagenomic binning, comparative biology and taxonomic classification.</title>
        <authorList>
            <person name="Goeker M."/>
        </authorList>
    </citation>
    <scope>NUCLEOTIDE SEQUENCE [LARGE SCALE GENOMIC DNA]</scope>
    <source>
        <strain evidence="2 3">DSM 11549</strain>
    </source>
</reference>
<evidence type="ECO:0000313" key="2">
    <source>
        <dbReference type="EMBL" id="MDQ0326315.1"/>
    </source>
</evidence>
<feature type="region of interest" description="Disordered" evidence="1">
    <location>
        <begin position="278"/>
        <end position="337"/>
    </location>
</feature>
<feature type="compositionally biased region" description="Polar residues" evidence="1">
    <location>
        <begin position="278"/>
        <end position="287"/>
    </location>
</feature>
<sequence length="469" mass="51584">MFSKFKYERIPLSLIKLDLRNPRIVTQQLLQSEDEIVRYFYEHEGLAAFLKKIGSEGRNQGAERPYVVRSGKEYVVIEGNTRIATYKLITGQLTPPDEFANTVPHLPTAVKEDMLSVDCTIAPSRDALLPIMASAHFGVGDKNKWGYLGSRKAVYDERKSGRSIAQLASAFDRKQGQIRDLILEYQLYLEALKLPWTEAEKQELLSPAVEFNPPVRFLQSKGHLSAVGVNFDRINLTVTFESEEARNRFKHLVKKLVVNPERGLGATATYKEVFADYTPTTPASDENGNADGKTGKQNNSQQEAQGASSGTTGSNSAAEGDDTPPDAGGNVKGTEKGKKLSKGALFNYTVNSNNLLHTKLMKEAGSLNTINYPAAGTALLRSILEAILKGIIEDQGANPAKSLLSLDTALDICLGNKVSLGADDRKTLKEFKKSHIDYVNLGTHATIIPNHTRLIAARDCIDQFVMRNI</sequence>
<gene>
    <name evidence="2" type="ORF">J2R99_002184</name>
</gene>
<feature type="compositionally biased region" description="Low complexity" evidence="1">
    <location>
        <begin position="303"/>
        <end position="318"/>
    </location>
</feature>
<dbReference type="RefSeq" id="WP_307154506.1">
    <property type="nucleotide sequence ID" value="NZ_JAUSUK010000002.1"/>
</dbReference>
<comment type="caution">
    <text evidence="2">The sequence shown here is derived from an EMBL/GenBank/DDBJ whole genome shotgun (WGS) entry which is preliminary data.</text>
</comment>
<evidence type="ECO:0000256" key="1">
    <source>
        <dbReference type="SAM" id="MobiDB-lite"/>
    </source>
</evidence>
<evidence type="ECO:0000313" key="3">
    <source>
        <dbReference type="Proteomes" id="UP001230253"/>
    </source>
</evidence>
<dbReference type="Proteomes" id="UP001230253">
    <property type="component" value="Unassembled WGS sequence"/>
</dbReference>
<accession>A0ABU0C9J4</accession>